<keyword evidence="5 6" id="KW-0131">Cell cycle</keyword>
<comment type="subcellular location">
    <subcellularLocation>
        <location evidence="6">Cytoplasm</location>
    </subcellularLocation>
    <text evidence="6">Shuttles between the lateral wall and the division site in a cell cycle-dependent manner.</text>
</comment>
<name>A0A3D8TTT5_9LIST</name>
<evidence type="ECO:0000256" key="4">
    <source>
        <dbReference type="ARBA" id="ARBA00023054"/>
    </source>
</evidence>
<evidence type="ECO:0000256" key="1">
    <source>
        <dbReference type="ARBA" id="ARBA00022490"/>
    </source>
</evidence>
<comment type="subunit">
    <text evidence="6">Forms polymers through the coiled coil domains. Interacts with PBP1, MreC and EzrA.</text>
</comment>
<dbReference type="Gene3D" id="6.10.250.660">
    <property type="match status" value="1"/>
</dbReference>
<dbReference type="InterPro" id="IPR011229">
    <property type="entry name" value="Cell_cycle_GpsB"/>
</dbReference>
<feature type="region of interest" description="Disordered" evidence="7">
    <location>
        <begin position="66"/>
        <end position="88"/>
    </location>
</feature>
<comment type="similarity">
    <text evidence="6">Belongs to the GpsB family.</text>
</comment>
<evidence type="ECO:0000256" key="2">
    <source>
        <dbReference type="ARBA" id="ARBA00022618"/>
    </source>
</evidence>
<dbReference type="PANTHER" id="PTHR35794:SF1">
    <property type="entry name" value="CELL CYCLE PROTEIN GPSB"/>
    <property type="match status" value="1"/>
</dbReference>
<evidence type="ECO:0000256" key="5">
    <source>
        <dbReference type="ARBA" id="ARBA00023306"/>
    </source>
</evidence>
<evidence type="ECO:0000256" key="3">
    <source>
        <dbReference type="ARBA" id="ARBA00022960"/>
    </source>
</evidence>
<dbReference type="GO" id="GO:0008360">
    <property type="term" value="P:regulation of cell shape"/>
    <property type="evidence" value="ECO:0007669"/>
    <property type="project" value="UniProtKB-UniRule"/>
</dbReference>
<dbReference type="GO" id="GO:0005737">
    <property type="term" value="C:cytoplasm"/>
    <property type="evidence" value="ECO:0007669"/>
    <property type="project" value="UniProtKB-SubCell"/>
</dbReference>
<organism evidence="8 9">
    <name type="scientific">Listeria kieliensis</name>
    <dbReference type="NCBI Taxonomy" id="1621700"/>
    <lineage>
        <taxon>Bacteria</taxon>
        <taxon>Bacillati</taxon>
        <taxon>Bacillota</taxon>
        <taxon>Bacilli</taxon>
        <taxon>Bacillales</taxon>
        <taxon>Listeriaceae</taxon>
        <taxon>Listeria</taxon>
    </lineage>
</organism>
<dbReference type="AlphaFoldDB" id="A0A3D8TTT5"/>
<dbReference type="Pfam" id="PF05103">
    <property type="entry name" value="DivIVA"/>
    <property type="match status" value="1"/>
</dbReference>
<keyword evidence="2 6" id="KW-0132">Cell division</keyword>
<dbReference type="EMBL" id="LARY01000001">
    <property type="protein sequence ID" value="RDX02428.1"/>
    <property type="molecule type" value="Genomic_DNA"/>
</dbReference>
<dbReference type="NCBIfam" id="TIGR03544">
    <property type="entry name" value="DivI1A_domain"/>
    <property type="match status" value="1"/>
</dbReference>
<sequence length="116" mass="13062">MAQEQFEYNLTAKEILEKEFKTGLRGYNPEDVDEFLDLVIKDYGTFTQEIEALQAENIHLVQELDAGGSARREPAAAPSSTYEAPVQPAGTTNFDILKRLSNLEKHVFGNKLDDKE</sequence>
<dbReference type="HAMAP" id="MF_02011">
    <property type="entry name" value="GpsB"/>
    <property type="match status" value="1"/>
</dbReference>
<dbReference type="Proteomes" id="UP000257055">
    <property type="component" value="Unassembled WGS sequence"/>
</dbReference>
<protein>
    <recommendedName>
        <fullName evidence="6">Cell cycle protein GpsB</fullName>
    </recommendedName>
    <alternativeName>
        <fullName evidence="6">Guiding PBP1-shuttling protein</fullName>
    </alternativeName>
</protein>
<comment type="function">
    <text evidence="6">Divisome component that associates with the complex late in its assembly, after the Z-ring is formed, and is dependent on DivIC and PBP2B for its recruitment to the divisome. Together with EzrA, is a key component of the system that regulates PBP1 localization during cell cycle progression. Its main role could be the removal of PBP1 from the cell pole after pole maturation is completed. Also contributes to the recruitment of PBP1 to the division complex. Not essential for septum formation.</text>
</comment>
<dbReference type="PIRSF" id="PIRSF029938">
    <property type="entry name" value="UCP029938"/>
    <property type="match status" value="1"/>
</dbReference>
<keyword evidence="3 6" id="KW-0133">Cell shape</keyword>
<dbReference type="InterPro" id="IPR007793">
    <property type="entry name" value="DivIVA_fam"/>
</dbReference>
<dbReference type="InterPro" id="IPR019933">
    <property type="entry name" value="DivIVA_domain"/>
</dbReference>
<keyword evidence="4 6" id="KW-0175">Coiled coil</keyword>
<dbReference type="PANTHER" id="PTHR35794">
    <property type="entry name" value="CELL DIVISION PROTEIN DIVIVA"/>
    <property type="match status" value="1"/>
</dbReference>
<evidence type="ECO:0000256" key="6">
    <source>
        <dbReference type="HAMAP-Rule" id="MF_02011"/>
    </source>
</evidence>
<dbReference type="RefSeq" id="WP_115752111.1">
    <property type="nucleotide sequence ID" value="NZ_LARY01000001.1"/>
</dbReference>
<reference evidence="9" key="1">
    <citation type="submission" date="2015-04" db="EMBL/GenBank/DDBJ databases">
        <authorList>
            <person name="Schardt J."/>
            <person name="Mueller-Herbst S."/>
            <person name="Scherer S."/>
            <person name="Huptas C."/>
        </authorList>
    </citation>
    <scope>NUCLEOTIDE SEQUENCE [LARGE SCALE GENOMIC DNA]</scope>
    <source>
        <strain evidence="9">Kiel-L1</strain>
    </source>
</reference>
<dbReference type="GO" id="GO:0051301">
    <property type="term" value="P:cell division"/>
    <property type="evidence" value="ECO:0007669"/>
    <property type="project" value="UniProtKB-UniRule"/>
</dbReference>
<keyword evidence="1 6" id="KW-0963">Cytoplasm</keyword>
<proteinExistence type="inferred from homology"/>
<accession>A0A3D8TTT5</accession>
<dbReference type="NCBIfam" id="NF010725">
    <property type="entry name" value="PRK14127.1"/>
    <property type="match status" value="1"/>
</dbReference>
<comment type="caution">
    <text evidence="8">The sequence shown here is derived from an EMBL/GenBank/DDBJ whole genome shotgun (WGS) entry which is preliminary data.</text>
</comment>
<gene>
    <name evidence="6" type="primary">gpsB</name>
    <name evidence="8" type="ORF">UR08_02625</name>
</gene>
<evidence type="ECO:0000313" key="8">
    <source>
        <dbReference type="EMBL" id="RDX02428.1"/>
    </source>
</evidence>
<evidence type="ECO:0000313" key="9">
    <source>
        <dbReference type="Proteomes" id="UP000257055"/>
    </source>
</evidence>
<evidence type="ECO:0000256" key="7">
    <source>
        <dbReference type="SAM" id="MobiDB-lite"/>
    </source>
</evidence>
<keyword evidence="9" id="KW-1185">Reference proteome</keyword>